<feature type="domain" description="Isopenicillin N synthase-like Fe(2+) 2OG dioxygenase" evidence="5">
    <location>
        <begin position="200"/>
        <end position="242"/>
    </location>
</feature>
<evidence type="ECO:0000256" key="4">
    <source>
        <dbReference type="ARBA" id="ARBA00023004"/>
    </source>
</evidence>
<evidence type="ECO:0000313" key="8">
    <source>
        <dbReference type="Proteomes" id="UP001140949"/>
    </source>
</evidence>
<dbReference type="PANTHER" id="PTHR10209:SF751">
    <property type="entry name" value="OS06G0255100 PROTEIN"/>
    <property type="match status" value="1"/>
</dbReference>
<dbReference type="Gene3D" id="2.60.120.330">
    <property type="entry name" value="B-lactam Antibiotic, Isopenicillin N Synthase, Chain"/>
    <property type="match status" value="1"/>
</dbReference>
<dbReference type="Pfam" id="PF14226">
    <property type="entry name" value="DIOX_N"/>
    <property type="match status" value="1"/>
</dbReference>
<keyword evidence="4" id="KW-0408">Iron</keyword>
<comment type="similarity">
    <text evidence="1">Belongs to the iron/ascorbate-dependent oxidoreductase family.</text>
</comment>
<organism evidence="7 8">
    <name type="scientific">Iris pallida</name>
    <name type="common">Sweet iris</name>
    <dbReference type="NCBI Taxonomy" id="29817"/>
    <lineage>
        <taxon>Eukaryota</taxon>
        <taxon>Viridiplantae</taxon>
        <taxon>Streptophyta</taxon>
        <taxon>Embryophyta</taxon>
        <taxon>Tracheophyta</taxon>
        <taxon>Spermatophyta</taxon>
        <taxon>Magnoliopsida</taxon>
        <taxon>Liliopsida</taxon>
        <taxon>Asparagales</taxon>
        <taxon>Iridaceae</taxon>
        <taxon>Iridoideae</taxon>
        <taxon>Irideae</taxon>
        <taxon>Iris</taxon>
    </lineage>
</organism>
<reference evidence="7" key="1">
    <citation type="journal article" date="2023" name="GigaByte">
        <title>Genome assembly of the bearded iris, Iris pallida Lam.</title>
        <authorList>
            <person name="Bruccoleri R.E."/>
            <person name="Oakeley E.J."/>
            <person name="Faust A.M.E."/>
            <person name="Altorfer M."/>
            <person name="Dessus-Babus S."/>
            <person name="Burckhardt D."/>
            <person name="Oertli M."/>
            <person name="Naumann U."/>
            <person name="Petersen F."/>
            <person name="Wong J."/>
        </authorList>
    </citation>
    <scope>NUCLEOTIDE SEQUENCE</scope>
    <source>
        <strain evidence="7">GSM-AAB239-AS_SAM_17_03QT</strain>
    </source>
</reference>
<feature type="domain" description="Non-haem dioxygenase N-terminal" evidence="6">
    <location>
        <begin position="51"/>
        <end position="144"/>
    </location>
</feature>
<dbReference type="EMBL" id="JANAVB010012893">
    <property type="protein sequence ID" value="KAJ6835880.1"/>
    <property type="molecule type" value="Genomic_DNA"/>
</dbReference>
<dbReference type="GO" id="GO:0046872">
    <property type="term" value="F:metal ion binding"/>
    <property type="evidence" value="ECO:0007669"/>
    <property type="project" value="UniProtKB-KW"/>
</dbReference>
<accession>A0AAX6H4C3</accession>
<dbReference type="InterPro" id="IPR026992">
    <property type="entry name" value="DIOX_N"/>
</dbReference>
<name>A0AAX6H4C3_IRIPA</name>
<dbReference type="GO" id="GO:0016491">
    <property type="term" value="F:oxidoreductase activity"/>
    <property type="evidence" value="ECO:0007669"/>
    <property type="project" value="UniProtKB-KW"/>
</dbReference>
<evidence type="ECO:0000313" key="7">
    <source>
        <dbReference type="EMBL" id="KAJ6835880.1"/>
    </source>
</evidence>
<dbReference type="SUPFAM" id="SSF51197">
    <property type="entry name" value="Clavaminate synthase-like"/>
    <property type="match status" value="1"/>
</dbReference>
<dbReference type="InterPro" id="IPR027443">
    <property type="entry name" value="IPNS-like_sf"/>
</dbReference>
<keyword evidence="3" id="KW-0560">Oxidoreductase</keyword>
<dbReference type="Proteomes" id="UP001140949">
    <property type="component" value="Unassembled WGS sequence"/>
</dbReference>
<keyword evidence="2" id="KW-0479">Metal-binding</keyword>
<reference evidence="7" key="2">
    <citation type="submission" date="2023-04" db="EMBL/GenBank/DDBJ databases">
        <authorList>
            <person name="Bruccoleri R.E."/>
            <person name="Oakeley E.J."/>
            <person name="Faust A.-M."/>
            <person name="Dessus-Babus S."/>
            <person name="Altorfer M."/>
            <person name="Burckhardt D."/>
            <person name="Oertli M."/>
            <person name="Naumann U."/>
            <person name="Petersen F."/>
            <person name="Wong J."/>
        </authorList>
    </citation>
    <scope>NUCLEOTIDE SEQUENCE</scope>
    <source>
        <strain evidence="7">GSM-AAB239-AS_SAM_17_03QT</strain>
        <tissue evidence="7">Leaf</tissue>
    </source>
</reference>
<sequence>MSDRLAALQQFDDSRAGVKGLVDAGITTIPSFFHHPRPLLPPSAPAAPLSIPTVDLSLPRPAAVDLVRTAASSLGFFHVVNHPLPLPLLSRAISAFRSFNDLPPAVRSTHYSRQSAGGVSYASNFDLFRSPAATWRDTLQITWAPGVPDTSRIPEACRRELVELEEGVKEVGRIVMELLAEGLGAESGRLEGMTCLEGRQMVCHYYPWCPEPERTRGLAEHTDPGVVTLLAQDGVGGLQVKWEGEDGHAGGWTWSRWRGRCSSTSEICSR</sequence>
<proteinExistence type="inferred from homology"/>
<keyword evidence="8" id="KW-1185">Reference proteome</keyword>
<evidence type="ECO:0000259" key="5">
    <source>
        <dbReference type="Pfam" id="PF03171"/>
    </source>
</evidence>
<gene>
    <name evidence="7" type="ORF">M6B38_330355</name>
</gene>
<dbReference type="AlphaFoldDB" id="A0AAX6H4C3"/>
<dbReference type="Pfam" id="PF03171">
    <property type="entry name" value="2OG-FeII_Oxy"/>
    <property type="match status" value="1"/>
</dbReference>
<evidence type="ECO:0000256" key="1">
    <source>
        <dbReference type="ARBA" id="ARBA00008056"/>
    </source>
</evidence>
<dbReference type="PANTHER" id="PTHR10209">
    <property type="entry name" value="OXIDOREDUCTASE, 2OG-FE II OXYGENASE FAMILY PROTEIN"/>
    <property type="match status" value="1"/>
</dbReference>
<evidence type="ECO:0000256" key="3">
    <source>
        <dbReference type="ARBA" id="ARBA00023002"/>
    </source>
</evidence>
<protein>
    <submittedName>
        <fullName evidence="7">1-aminocyclopropane-1-carboxylate oxidase-like protein 3-like</fullName>
    </submittedName>
</protein>
<dbReference type="InterPro" id="IPR044861">
    <property type="entry name" value="IPNS-like_FE2OG_OXY"/>
</dbReference>
<comment type="caution">
    <text evidence="7">The sequence shown here is derived from an EMBL/GenBank/DDBJ whole genome shotgun (WGS) entry which is preliminary data.</text>
</comment>
<evidence type="ECO:0000256" key="2">
    <source>
        <dbReference type="ARBA" id="ARBA00022723"/>
    </source>
</evidence>
<evidence type="ECO:0000259" key="6">
    <source>
        <dbReference type="Pfam" id="PF14226"/>
    </source>
</evidence>